<sequence>MKKKYVALIFLIFFLAALIFNIVLYNTQFGFFSAENLSAIIGGGASICGFILSLAMLRFYQIKDKLDN</sequence>
<dbReference type="AlphaFoldDB" id="A0A3R5YUH6"/>
<feature type="transmembrane region" description="Helical" evidence="1">
    <location>
        <begin position="37"/>
        <end position="60"/>
    </location>
</feature>
<protein>
    <submittedName>
        <fullName evidence="2">Uncharacterized protein</fullName>
    </submittedName>
</protein>
<keyword evidence="1" id="KW-0812">Transmembrane</keyword>
<evidence type="ECO:0000256" key="1">
    <source>
        <dbReference type="SAM" id="Phobius"/>
    </source>
</evidence>
<dbReference type="RefSeq" id="WP_014790707.1">
    <property type="nucleotide sequence ID" value="NZ_CP035107.1"/>
</dbReference>
<dbReference type="EMBL" id="CP035107">
    <property type="protein sequence ID" value="QAR29893.1"/>
    <property type="molecule type" value="Genomic_DNA"/>
</dbReference>
<evidence type="ECO:0000313" key="2">
    <source>
        <dbReference type="EMBL" id="QAR29893.1"/>
    </source>
</evidence>
<dbReference type="GeneID" id="71569200"/>
<feature type="transmembrane region" description="Helical" evidence="1">
    <location>
        <begin position="5"/>
        <end position="25"/>
    </location>
</feature>
<dbReference type="Proteomes" id="UP000287701">
    <property type="component" value="Chromosome"/>
</dbReference>
<reference evidence="2 3" key="1">
    <citation type="submission" date="2019-01" db="EMBL/GenBank/DDBJ databases">
        <title>Whole Genome of Ornithobacterium rhinotracheale FARPER-174b.</title>
        <authorList>
            <person name="Tataje-Lavanda L.A."/>
            <person name="Montalvan A."/>
            <person name="Montesinos R."/>
            <person name="Zimic M."/>
            <person name="Fernandez-Sanchez M."/>
            <person name="Fernandez-Diaz M."/>
        </authorList>
    </citation>
    <scope>NUCLEOTIDE SEQUENCE [LARGE SCALE GENOMIC DNA]</scope>
    <source>
        <strain evidence="2 3">FARPER-174b</strain>
    </source>
</reference>
<accession>A0A3R5YUH6</accession>
<gene>
    <name evidence="2" type="ORF">EQP59_00215</name>
</gene>
<keyword evidence="1" id="KW-0472">Membrane</keyword>
<evidence type="ECO:0000313" key="3">
    <source>
        <dbReference type="Proteomes" id="UP000287701"/>
    </source>
</evidence>
<organism evidence="2 3">
    <name type="scientific">Ornithobacterium rhinotracheale</name>
    <dbReference type="NCBI Taxonomy" id="28251"/>
    <lineage>
        <taxon>Bacteria</taxon>
        <taxon>Pseudomonadati</taxon>
        <taxon>Bacteroidota</taxon>
        <taxon>Flavobacteriia</taxon>
        <taxon>Flavobacteriales</taxon>
        <taxon>Weeksellaceae</taxon>
        <taxon>Ornithobacterium</taxon>
    </lineage>
</organism>
<proteinExistence type="predicted"/>
<name>A0A3R5YUH6_ORNRH</name>
<keyword evidence="1" id="KW-1133">Transmembrane helix</keyword>